<evidence type="ECO:0000313" key="1">
    <source>
        <dbReference type="EMBL" id="PRY47143.1"/>
    </source>
</evidence>
<accession>A0A2T0TNB7</accession>
<proteinExistence type="predicted"/>
<organism evidence="1 2">
    <name type="scientific">Spirosoma oryzae</name>
    <dbReference type="NCBI Taxonomy" id="1469603"/>
    <lineage>
        <taxon>Bacteria</taxon>
        <taxon>Pseudomonadati</taxon>
        <taxon>Bacteroidota</taxon>
        <taxon>Cytophagia</taxon>
        <taxon>Cytophagales</taxon>
        <taxon>Cytophagaceae</taxon>
        <taxon>Spirosoma</taxon>
    </lineage>
</organism>
<dbReference type="Proteomes" id="UP000238375">
    <property type="component" value="Unassembled WGS sequence"/>
</dbReference>
<dbReference type="AlphaFoldDB" id="A0A2T0TNB7"/>
<sequence>MNAIQTTIAGVFVALFARSSKISQAERIDRAFERATISSGAYGNGYIEGYGSGYDAGYEAGLRVGALAEKQTLTAVLRILESQPENAADNIKQLLAFSSAA</sequence>
<evidence type="ECO:0000313" key="2">
    <source>
        <dbReference type="Proteomes" id="UP000238375"/>
    </source>
</evidence>
<name>A0A2T0TNB7_9BACT</name>
<keyword evidence="2" id="KW-1185">Reference proteome</keyword>
<dbReference type="RefSeq" id="WP_106135897.1">
    <property type="nucleotide sequence ID" value="NZ_PVTE01000001.1"/>
</dbReference>
<comment type="caution">
    <text evidence="1">The sequence shown here is derived from an EMBL/GenBank/DDBJ whole genome shotgun (WGS) entry which is preliminary data.</text>
</comment>
<reference evidence="1 2" key="1">
    <citation type="submission" date="2018-03" db="EMBL/GenBank/DDBJ databases">
        <title>Genomic Encyclopedia of Archaeal and Bacterial Type Strains, Phase II (KMG-II): from individual species to whole genera.</title>
        <authorList>
            <person name="Goeker M."/>
        </authorList>
    </citation>
    <scope>NUCLEOTIDE SEQUENCE [LARGE SCALE GENOMIC DNA]</scope>
    <source>
        <strain evidence="1 2">DSM 28354</strain>
    </source>
</reference>
<dbReference type="EMBL" id="PVTE01000001">
    <property type="protein sequence ID" value="PRY47143.1"/>
    <property type="molecule type" value="Genomic_DNA"/>
</dbReference>
<protein>
    <submittedName>
        <fullName evidence="1">Uncharacterized protein</fullName>
    </submittedName>
</protein>
<gene>
    <name evidence="1" type="ORF">CLV58_101209</name>
</gene>